<dbReference type="GO" id="GO:0005634">
    <property type="term" value="C:nucleus"/>
    <property type="evidence" value="ECO:0007669"/>
    <property type="project" value="UniProtKB-SubCell"/>
</dbReference>
<dbReference type="Pfam" id="PF02017">
    <property type="entry name" value="CIDE-N"/>
    <property type="match status" value="1"/>
</dbReference>
<comment type="subcellular location">
    <subcellularLocation>
        <location evidence="2">Cytoplasm</location>
    </subcellularLocation>
    <subcellularLocation>
        <location evidence="1">Nucleus</location>
    </subcellularLocation>
</comment>
<dbReference type="PANTHER" id="PTHR13067">
    <property type="entry name" value="CASPASE-ACTIVATED DNASE"/>
    <property type="match status" value="1"/>
</dbReference>
<dbReference type="GO" id="GO:0004520">
    <property type="term" value="F:DNA endonuclease activity"/>
    <property type="evidence" value="ECO:0007669"/>
    <property type="project" value="InterPro"/>
</dbReference>
<name>A0A8T3DA12_9TELE</name>
<dbReference type="GO" id="GO:0006309">
    <property type="term" value="P:apoptotic DNA fragmentation"/>
    <property type="evidence" value="ECO:0007669"/>
    <property type="project" value="InterPro"/>
</dbReference>
<evidence type="ECO:0000256" key="3">
    <source>
        <dbReference type="ARBA" id="ARBA00022490"/>
    </source>
</evidence>
<dbReference type="PANTHER" id="PTHR13067:SF2">
    <property type="entry name" value="CASPASE-ACTIVATED DNASE"/>
    <property type="match status" value="1"/>
</dbReference>
<reference evidence="13" key="1">
    <citation type="submission" date="2021-01" db="EMBL/GenBank/DDBJ databases">
        <authorList>
            <person name="Zahm M."/>
            <person name="Roques C."/>
            <person name="Cabau C."/>
            <person name="Klopp C."/>
            <person name="Donnadieu C."/>
            <person name="Jouanno E."/>
            <person name="Lampietro C."/>
            <person name="Louis A."/>
            <person name="Herpin A."/>
            <person name="Echchiki A."/>
            <person name="Berthelot C."/>
            <person name="Parey E."/>
            <person name="Roest-Crollius H."/>
            <person name="Braasch I."/>
            <person name="Postlethwait J."/>
            <person name="Bobe J."/>
            <person name="Montfort J."/>
            <person name="Bouchez O."/>
            <person name="Begum T."/>
            <person name="Mejri S."/>
            <person name="Adams A."/>
            <person name="Chen W.-J."/>
            <person name="Guiguen Y."/>
        </authorList>
    </citation>
    <scope>NUCLEOTIDE SEQUENCE</scope>
    <source>
        <tissue evidence="13">Blood</tissue>
    </source>
</reference>
<accession>A0A8T3DA12</accession>
<dbReference type="PROSITE" id="PS51135">
    <property type="entry name" value="CIDE_N"/>
    <property type="match status" value="1"/>
</dbReference>
<keyword evidence="5" id="KW-0540">Nuclease</keyword>
<evidence type="ECO:0000256" key="9">
    <source>
        <dbReference type="ARBA" id="ARBA00064007"/>
    </source>
</evidence>
<comment type="caution">
    <text evidence="13">The sequence shown here is derived from an EMBL/GenBank/DDBJ whole genome shotgun (WGS) entry which is preliminary data.</text>
</comment>
<protein>
    <recommendedName>
        <fullName evidence="10">DNA fragmentation factor subunit beta</fullName>
    </recommendedName>
</protein>
<dbReference type="SUPFAM" id="SSF54277">
    <property type="entry name" value="CAD &amp; PB1 domains"/>
    <property type="match status" value="1"/>
</dbReference>
<evidence type="ECO:0000256" key="6">
    <source>
        <dbReference type="ARBA" id="ARBA00022801"/>
    </source>
</evidence>
<dbReference type="GO" id="GO:0016787">
    <property type="term" value="F:hydrolase activity"/>
    <property type="evidence" value="ECO:0007669"/>
    <property type="project" value="UniProtKB-KW"/>
</dbReference>
<dbReference type="EMBL" id="JAERUA010000012">
    <property type="protein sequence ID" value="KAI1892584.1"/>
    <property type="molecule type" value="Genomic_DNA"/>
</dbReference>
<proteinExistence type="predicted"/>
<comment type="subunit">
    <text evidence="9">Heterodimer of DFFA and DFFB. Interacts with H1-1.</text>
</comment>
<dbReference type="InterPro" id="IPR015311">
    <property type="entry name" value="DFF40_C"/>
</dbReference>
<dbReference type="GO" id="GO:0005737">
    <property type="term" value="C:cytoplasm"/>
    <property type="evidence" value="ECO:0007669"/>
    <property type="project" value="UniProtKB-SubCell"/>
</dbReference>
<comment type="function">
    <text evidence="8">Nuclease that induces DNA fragmentation and chromatin condensation during apoptosis. Degrades naked DNA and induces apoptotic morphology.</text>
</comment>
<dbReference type="FunFam" id="3.10.20.10:FF:000006">
    <property type="entry name" value="DNA fragmentation factor subunit beta"/>
    <property type="match status" value="1"/>
</dbReference>
<dbReference type="Gene3D" id="6.10.140.170">
    <property type="match status" value="1"/>
</dbReference>
<gene>
    <name evidence="13" type="ORF">AGOR_G00135090</name>
</gene>
<evidence type="ECO:0000256" key="7">
    <source>
        <dbReference type="ARBA" id="ARBA00023242"/>
    </source>
</evidence>
<dbReference type="InterPro" id="IPR003508">
    <property type="entry name" value="CIDE-N_dom"/>
</dbReference>
<evidence type="ECO:0000256" key="5">
    <source>
        <dbReference type="ARBA" id="ARBA00022722"/>
    </source>
</evidence>
<evidence type="ECO:0000256" key="1">
    <source>
        <dbReference type="ARBA" id="ARBA00004123"/>
    </source>
</evidence>
<feature type="domain" description="CIDE-N" evidence="12">
    <location>
        <begin position="7"/>
        <end position="83"/>
    </location>
</feature>
<keyword evidence="14" id="KW-1185">Reference proteome</keyword>
<evidence type="ECO:0000313" key="14">
    <source>
        <dbReference type="Proteomes" id="UP000829720"/>
    </source>
</evidence>
<evidence type="ECO:0000259" key="12">
    <source>
        <dbReference type="PROSITE" id="PS51135"/>
    </source>
</evidence>
<evidence type="ECO:0000256" key="8">
    <source>
        <dbReference type="ARBA" id="ARBA00053660"/>
    </source>
</evidence>
<sequence length="334" mass="38960">MFGLFKKPKLVKLRNLGENKKYGIAANSLKELLKKGCKMLQVPLPGSHICLYEDGTEVTEDYFKTLPNNVELVLLAKGQSWKGFASDIGLLLGFSNRHTDDLIKSAKDLLTDERSDKKRKILRDLLNNLKENAEAEKREEDEDWFQGIDSRFKTKSAYMKFNCESRIRGYMKDVDGFVQSIQSTKVQREYKKIADCMTEKLKSAKYNGCYFDRNEKESNRLCTKEGWFSCQGAFDQDKCNSLHSINPYGSRESRIVFSTWNLDHRIEKKRTIIPALAKALQNRKSSDINWDYFYSLLFTWENLKLVHIVCHKKGAHDLQCDSKKIYKREKQKRK</sequence>
<evidence type="ECO:0000256" key="4">
    <source>
        <dbReference type="ARBA" id="ARBA00022703"/>
    </source>
</evidence>
<keyword evidence="4 11" id="KW-0053">Apoptosis</keyword>
<keyword evidence="6" id="KW-0378">Hydrolase</keyword>
<dbReference type="InterPro" id="IPR039729">
    <property type="entry name" value="DFF40"/>
</dbReference>
<keyword evidence="7" id="KW-0539">Nucleus</keyword>
<dbReference type="Gene3D" id="3.10.20.10">
    <property type="match status" value="1"/>
</dbReference>
<keyword evidence="3" id="KW-0963">Cytoplasm</keyword>
<dbReference type="Pfam" id="PF09230">
    <property type="entry name" value="DFF40"/>
    <property type="match status" value="1"/>
</dbReference>
<evidence type="ECO:0000256" key="2">
    <source>
        <dbReference type="ARBA" id="ARBA00004496"/>
    </source>
</evidence>
<dbReference type="Proteomes" id="UP000829720">
    <property type="component" value="Unassembled WGS sequence"/>
</dbReference>
<organism evidence="13 14">
    <name type="scientific">Albula goreensis</name>
    <dbReference type="NCBI Taxonomy" id="1534307"/>
    <lineage>
        <taxon>Eukaryota</taxon>
        <taxon>Metazoa</taxon>
        <taxon>Chordata</taxon>
        <taxon>Craniata</taxon>
        <taxon>Vertebrata</taxon>
        <taxon>Euteleostomi</taxon>
        <taxon>Actinopterygii</taxon>
        <taxon>Neopterygii</taxon>
        <taxon>Teleostei</taxon>
        <taxon>Albuliformes</taxon>
        <taxon>Albulidae</taxon>
        <taxon>Albula</taxon>
    </lineage>
</organism>
<dbReference type="SMART" id="SM00266">
    <property type="entry name" value="CAD"/>
    <property type="match status" value="1"/>
</dbReference>
<dbReference type="AlphaFoldDB" id="A0A8T3DA12"/>
<evidence type="ECO:0000313" key="13">
    <source>
        <dbReference type="EMBL" id="KAI1892584.1"/>
    </source>
</evidence>
<evidence type="ECO:0000256" key="11">
    <source>
        <dbReference type="PROSITE-ProRule" id="PRU00447"/>
    </source>
</evidence>
<dbReference type="SUPFAM" id="SSF54060">
    <property type="entry name" value="His-Me finger endonucleases"/>
    <property type="match status" value="1"/>
</dbReference>
<dbReference type="InterPro" id="IPR044925">
    <property type="entry name" value="His-Me_finger_sf"/>
</dbReference>
<dbReference type="OrthoDB" id="9943677at2759"/>
<evidence type="ECO:0000256" key="10">
    <source>
        <dbReference type="ARBA" id="ARBA00069517"/>
    </source>
</evidence>